<gene>
    <name evidence="1" type="ORF">QM012_004173</name>
</gene>
<reference evidence="1 2" key="1">
    <citation type="submission" date="2023-11" db="EMBL/GenBank/DDBJ databases">
        <title>Draft genome sequence and annotation of the polyextremotolerant black yeast-like fungus Aureobasidium pullulans NRRL 62042.</title>
        <authorList>
            <person name="Dielentheis-Frenken M.R.E."/>
            <person name="Wibberg D."/>
            <person name="Blank L.M."/>
            <person name="Tiso T."/>
        </authorList>
    </citation>
    <scope>NUCLEOTIDE SEQUENCE [LARGE SCALE GENOMIC DNA]</scope>
    <source>
        <strain evidence="1 2">NRRL 62042</strain>
    </source>
</reference>
<accession>A0ABR0TSZ9</accession>
<dbReference type="Proteomes" id="UP001341245">
    <property type="component" value="Unassembled WGS sequence"/>
</dbReference>
<dbReference type="Gene3D" id="2.60.120.620">
    <property type="entry name" value="q2cbj1_9rhob like domain"/>
    <property type="match status" value="1"/>
</dbReference>
<dbReference type="InterPro" id="IPR051961">
    <property type="entry name" value="Fungal_Metabolite_Diox"/>
</dbReference>
<proteinExistence type="predicted"/>
<name>A0ABR0TSZ9_AURPU</name>
<evidence type="ECO:0008006" key="3">
    <source>
        <dbReference type="Google" id="ProtNLM"/>
    </source>
</evidence>
<evidence type="ECO:0000313" key="1">
    <source>
        <dbReference type="EMBL" id="KAK6007359.1"/>
    </source>
</evidence>
<evidence type="ECO:0000313" key="2">
    <source>
        <dbReference type="Proteomes" id="UP001341245"/>
    </source>
</evidence>
<dbReference type="EMBL" id="JASGXD010000002">
    <property type="protein sequence ID" value="KAK6007359.1"/>
    <property type="molecule type" value="Genomic_DNA"/>
</dbReference>
<protein>
    <recommendedName>
        <fullName evidence="3">Phytanoyl-CoA dioxygenase family protein</fullName>
    </recommendedName>
</protein>
<comment type="caution">
    <text evidence="1">The sequence shown here is derived from an EMBL/GenBank/DDBJ whole genome shotgun (WGS) entry which is preliminary data.</text>
</comment>
<dbReference type="PANTHER" id="PTHR37563:SF2">
    <property type="entry name" value="PHYTANOYL-COA DIOXYGENASE FAMILY PROTEIN (AFU_ORTHOLOGUE AFUA_2G03330)"/>
    <property type="match status" value="1"/>
</dbReference>
<dbReference type="PANTHER" id="PTHR37563">
    <property type="entry name" value="PHYTANOYL-COA DIOXYGENASE FAMILY PROTEIN (AFU_ORTHOLOGUE AFUA_2G03330)"/>
    <property type="match status" value="1"/>
</dbReference>
<dbReference type="Pfam" id="PF05721">
    <property type="entry name" value="PhyH"/>
    <property type="match status" value="1"/>
</dbReference>
<organism evidence="1 2">
    <name type="scientific">Aureobasidium pullulans</name>
    <name type="common">Black yeast</name>
    <name type="synonym">Pullularia pullulans</name>
    <dbReference type="NCBI Taxonomy" id="5580"/>
    <lineage>
        <taxon>Eukaryota</taxon>
        <taxon>Fungi</taxon>
        <taxon>Dikarya</taxon>
        <taxon>Ascomycota</taxon>
        <taxon>Pezizomycotina</taxon>
        <taxon>Dothideomycetes</taxon>
        <taxon>Dothideomycetidae</taxon>
        <taxon>Dothideales</taxon>
        <taxon>Saccotheciaceae</taxon>
        <taxon>Aureobasidium</taxon>
    </lineage>
</organism>
<keyword evidence="2" id="KW-1185">Reference proteome</keyword>
<sequence length="338" mass="37910">MFPRQMLRTAPSTVGRHGTSELRTYFTRNLSSTPVSVAVTSEELATKRLGWHNLELATRALHRDGLVVLQDVIEHPKLDELNRVMVQDALRLQALGDHGPFNYNKGNIQQDPPMTETHFEPSIFLNPLATQVTTSVLGPKPRLAFMSGNSALPPVPGTMPQSQPVHTDADFDHPESPFALVVNVPLVDMGINNGSTEVWLGTHNVTSMAAQEGKQGDRASGRIAKHLLEQRKQERAPCQPLVKKGSIVIRDLRLWHAGKPNFSDDVRVMLAMIHFAPWYRNAMTIEFSRDLETVLDRKGSELSIQRKFVTEQAILDGYLSRGYGNSYNFDQESRLEHF</sequence>
<dbReference type="InterPro" id="IPR008775">
    <property type="entry name" value="Phytyl_CoA_dOase-like"/>
</dbReference>
<dbReference type="SUPFAM" id="SSF51197">
    <property type="entry name" value="Clavaminate synthase-like"/>
    <property type="match status" value="1"/>
</dbReference>